<dbReference type="InterPro" id="IPR004176">
    <property type="entry name" value="Clp_R_N"/>
</dbReference>
<dbReference type="PROSITE" id="PS51903">
    <property type="entry name" value="CLP_R"/>
    <property type="match status" value="1"/>
</dbReference>
<dbReference type="InterPro" id="IPR003593">
    <property type="entry name" value="AAA+_ATPase"/>
</dbReference>
<dbReference type="SMART" id="SM01086">
    <property type="entry name" value="ClpB_D2-small"/>
    <property type="match status" value="1"/>
</dbReference>
<gene>
    <name evidence="8" type="ORF">H3C67_00730</name>
</gene>
<evidence type="ECO:0000256" key="5">
    <source>
        <dbReference type="PROSITE-ProRule" id="PRU01251"/>
    </source>
</evidence>
<feature type="domain" description="Clp R" evidence="7">
    <location>
        <begin position="14"/>
        <end position="156"/>
    </location>
</feature>
<dbReference type="GO" id="GO:0005737">
    <property type="term" value="C:cytoplasm"/>
    <property type="evidence" value="ECO:0007669"/>
    <property type="project" value="TreeGrafter"/>
</dbReference>
<evidence type="ECO:0000259" key="7">
    <source>
        <dbReference type="PROSITE" id="PS51903"/>
    </source>
</evidence>
<keyword evidence="3 8" id="KW-0067">ATP-binding</keyword>
<dbReference type="InterPro" id="IPR019489">
    <property type="entry name" value="Clp_ATPase_C"/>
</dbReference>
<dbReference type="InterPro" id="IPR041546">
    <property type="entry name" value="ClpA/ClpB_AAA_lid"/>
</dbReference>
<evidence type="ECO:0000313" key="8">
    <source>
        <dbReference type="EMBL" id="MBW7953294.1"/>
    </source>
</evidence>
<dbReference type="Pfam" id="PF17871">
    <property type="entry name" value="AAA_lid_9"/>
    <property type="match status" value="1"/>
</dbReference>
<dbReference type="GO" id="GO:0006508">
    <property type="term" value="P:proteolysis"/>
    <property type="evidence" value="ECO:0007669"/>
    <property type="project" value="UniProtKB-KW"/>
</dbReference>
<dbReference type="InterPro" id="IPR027417">
    <property type="entry name" value="P-loop_NTPase"/>
</dbReference>
<sequence length="835" mass="93917">MGNNETQDQNIRGLGRISRNLSEVLIGAFELANKRNATHLNAMDVFLSILQHRNNIAARLLEKLGVDVDATKESMLGQYNQQNADLEVAFGEEAKQLLTSSFLLSSELNHVYVGTEHMLLAILRQDDLEFVRDLAEMGFNFDFVKQSILNFGIYQPGIFSRAIEQPEDDDQQQSSLSFFARNMNDLANEGRFLKVWGRDQEIERLIHILSRRTKNNPILVGEAGVGKTAIVEGLVQRIIKGDVPRSFKNKKVVQLDLSAIIAGSKIRGDVEERLLGIVGEMAQDKDLIMFIDEIHMIVGAGAAGSGNSMDIANILKPYLTNGDLRVVGATTWDEYQKYFEEDDALARRFQPVPVNEIGLDDALKVLEMLRPEFERFHKVKITDEAIEEAVILSDRYITNKYLPDKAIDVIDEAASAKKIALEKFGPSVSDYKQQLAETTEKKNKALDENDLEQAAQFRKEEKRLMRRIKMMNERNSKQSASAGSKKLVNAEDIRKVIASWSKVPVTTMTSTDIRSLQDLEKNLGKRIIGQNKAISQVAAALKRARVGISDANRPMASFLFLGPTGVGKTESAKEIARTMFGDEDALIQVDMSEFMEQHSISKLIGSPPGYVGFQEGGQLTEKVKRRPYSVVLFDEIEKAHPDMVNILLQILEEGHLQDGKGRRVNFKNTIIILTSNIGADEIGKDSLLGFGIEDETQDLKEMDSAYQRLEETVLEELKDTLPPEFLNRIDDVIVFRGLDETDSKKITKILFEETNKRLVERGVQLVPTPGVVALIAQKGFSKDYGARNLRRKLQELIENPLADWIIANGFTKKDRHQQPKLVRIVKDGEIVRFED</sequence>
<evidence type="ECO:0000256" key="2">
    <source>
        <dbReference type="ARBA" id="ARBA00022741"/>
    </source>
</evidence>
<dbReference type="CDD" id="cd19499">
    <property type="entry name" value="RecA-like_ClpB_Hsp104-like"/>
    <property type="match status" value="1"/>
</dbReference>
<keyword evidence="2" id="KW-0547">Nucleotide-binding</keyword>
<dbReference type="GO" id="GO:0005524">
    <property type="term" value="F:ATP binding"/>
    <property type="evidence" value="ECO:0007669"/>
    <property type="project" value="UniProtKB-KW"/>
</dbReference>
<dbReference type="PANTHER" id="PTHR11638">
    <property type="entry name" value="ATP-DEPENDENT CLP PROTEASE"/>
    <property type="match status" value="1"/>
</dbReference>
<keyword evidence="8" id="KW-0378">Hydrolase</keyword>
<dbReference type="SUPFAM" id="SSF52540">
    <property type="entry name" value="P-loop containing nucleoside triphosphate hydrolases"/>
    <property type="match status" value="2"/>
</dbReference>
<dbReference type="InterPro" id="IPR003959">
    <property type="entry name" value="ATPase_AAA_core"/>
</dbReference>
<dbReference type="Pfam" id="PF00004">
    <property type="entry name" value="AAA"/>
    <property type="match status" value="1"/>
</dbReference>
<dbReference type="GO" id="GO:0034605">
    <property type="term" value="P:cellular response to heat"/>
    <property type="evidence" value="ECO:0007669"/>
    <property type="project" value="TreeGrafter"/>
</dbReference>
<keyword evidence="1 5" id="KW-0677">Repeat</keyword>
<dbReference type="Pfam" id="PF07724">
    <property type="entry name" value="AAA_2"/>
    <property type="match status" value="1"/>
</dbReference>
<dbReference type="PRINTS" id="PR00300">
    <property type="entry name" value="CLPPROTEASEA"/>
</dbReference>
<dbReference type="InterPro" id="IPR001270">
    <property type="entry name" value="ClpA/B"/>
</dbReference>
<dbReference type="AlphaFoldDB" id="A0A952AGE6"/>
<dbReference type="SUPFAM" id="SSF81923">
    <property type="entry name" value="Double Clp-N motif"/>
    <property type="match status" value="1"/>
</dbReference>
<name>A0A952AGE6_9BACT</name>
<dbReference type="Pfam" id="PF02861">
    <property type="entry name" value="Clp_N"/>
    <property type="match status" value="1"/>
</dbReference>
<dbReference type="Gene3D" id="1.10.1780.10">
    <property type="entry name" value="Clp, N-terminal domain"/>
    <property type="match status" value="1"/>
</dbReference>
<reference evidence="8" key="1">
    <citation type="journal article" date="2022" name="ISME J.">
        <title>A general approach to explore prokaryotic protein glycosylation reveals the unique surface layer modulation of an anammox bacterium.</title>
        <authorList>
            <person name="Pabst M."/>
            <person name="Grouzdev D.S."/>
            <person name="Lawson C.E."/>
            <person name="Kleikamp H.B.C."/>
            <person name="de Ram C."/>
            <person name="Louwen R."/>
            <person name="Lin Y.M."/>
            <person name="Lucker S."/>
            <person name="van Loosdrecht M.C.M."/>
            <person name="Laureni M."/>
        </authorList>
    </citation>
    <scope>NUCLEOTIDE SEQUENCE</scope>
    <source>
        <strain evidence="8">BROCD043</strain>
    </source>
</reference>
<evidence type="ECO:0000313" key="9">
    <source>
        <dbReference type="Proteomes" id="UP000781173"/>
    </source>
</evidence>
<keyword evidence="8" id="KW-0645">Protease</keyword>
<dbReference type="FunFam" id="3.40.50.300:FF:000025">
    <property type="entry name" value="ATP-dependent Clp protease subunit"/>
    <property type="match status" value="1"/>
</dbReference>
<dbReference type="Gene3D" id="1.10.8.60">
    <property type="match status" value="2"/>
</dbReference>
<dbReference type="PANTHER" id="PTHR11638:SF18">
    <property type="entry name" value="HEAT SHOCK PROTEIN 104"/>
    <property type="match status" value="1"/>
</dbReference>
<dbReference type="Gene3D" id="3.40.50.300">
    <property type="entry name" value="P-loop containing nucleotide triphosphate hydrolases"/>
    <property type="match status" value="2"/>
</dbReference>
<keyword evidence="4" id="KW-0143">Chaperone</keyword>
<evidence type="ECO:0000256" key="3">
    <source>
        <dbReference type="ARBA" id="ARBA00022840"/>
    </source>
</evidence>
<feature type="coiled-coil region" evidence="6">
    <location>
        <begin position="692"/>
        <end position="719"/>
    </location>
</feature>
<accession>A0A952AGE6</accession>
<evidence type="ECO:0000256" key="6">
    <source>
        <dbReference type="SAM" id="Coils"/>
    </source>
</evidence>
<dbReference type="InterPro" id="IPR036628">
    <property type="entry name" value="Clp_N_dom_sf"/>
</dbReference>
<dbReference type="Pfam" id="PF10431">
    <property type="entry name" value="ClpB_D2-small"/>
    <property type="match status" value="1"/>
</dbReference>
<dbReference type="SMART" id="SM00382">
    <property type="entry name" value="AAA"/>
    <property type="match status" value="2"/>
</dbReference>
<proteinExistence type="predicted"/>
<dbReference type="CDD" id="cd00009">
    <property type="entry name" value="AAA"/>
    <property type="match status" value="1"/>
</dbReference>
<dbReference type="Proteomes" id="UP000781173">
    <property type="component" value="Unassembled WGS sequence"/>
</dbReference>
<dbReference type="GO" id="GO:0016887">
    <property type="term" value="F:ATP hydrolysis activity"/>
    <property type="evidence" value="ECO:0007669"/>
    <property type="project" value="InterPro"/>
</dbReference>
<evidence type="ECO:0000256" key="4">
    <source>
        <dbReference type="ARBA" id="ARBA00023186"/>
    </source>
</evidence>
<evidence type="ECO:0000256" key="1">
    <source>
        <dbReference type="ARBA" id="ARBA00022737"/>
    </source>
</evidence>
<dbReference type="InterPro" id="IPR050130">
    <property type="entry name" value="ClpA_ClpB"/>
</dbReference>
<dbReference type="EMBL" id="JACFOF010000001">
    <property type="protein sequence ID" value="MBW7953294.1"/>
    <property type="molecule type" value="Genomic_DNA"/>
</dbReference>
<dbReference type="GO" id="GO:0008233">
    <property type="term" value="F:peptidase activity"/>
    <property type="evidence" value="ECO:0007669"/>
    <property type="project" value="UniProtKB-KW"/>
</dbReference>
<dbReference type="InterPro" id="IPR018368">
    <property type="entry name" value="ClpA/B_CS1"/>
</dbReference>
<dbReference type="Gene3D" id="4.10.860.10">
    <property type="entry name" value="UVR domain"/>
    <property type="match status" value="1"/>
</dbReference>
<protein>
    <submittedName>
        <fullName evidence="8">ATP-dependent Clp protease ATP-binding subunit</fullName>
    </submittedName>
</protein>
<feature type="coiled-coil region" evidence="6">
    <location>
        <begin position="428"/>
        <end position="474"/>
    </location>
</feature>
<keyword evidence="6" id="KW-0175">Coiled coil</keyword>
<dbReference type="PROSITE" id="PS00870">
    <property type="entry name" value="CLPAB_1"/>
    <property type="match status" value="1"/>
</dbReference>
<comment type="caution">
    <text evidence="8">The sequence shown here is derived from an EMBL/GenBank/DDBJ whole genome shotgun (WGS) entry which is preliminary data.</text>
</comment>
<organism evidence="8 9">
    <name type="scientific">Candidatus Dojkabacteria bacterium</name>
    <dbReference type="NCBI Taxonomy" id="2099670"/>
    <lineage>
        <taxon>Bacteria</taxon>
        <taxon>Candidatus Dojkabacteria</taxon>
    </lineage>
</organism>